<dbReference type="Proteomes" id="UP000593966">
    <property type="component" value="Chromosome"/>
</dbReference>
<feature type="chain" id="PRO_5032543627" evidence="1">
    <location>
        <begin position="30"/>
        <end position="456"/>
    </location>
</feature>
<gene>
    <name evidence="2" type="ORF">G0028_04645</name>
</gene>
<dbReference type="EMBL" id="CP048659">
    <property type="protein sequence ID" value="QOW45246.1"/>
    <property type="molecule type" value="Genomic_DNA"/>
</dbReference>
<evidence type="ECO:0000313" key="3">
    <source>
        <dbReference type="Proteomes" id="UP000593966"/>
    </source>
</evidence>
<dbReference type="PROSITE" id="PS51257">
    <property type="entry name" value="PROKAR_LIPOPROTEIN"/>
    <property type="match status" value="1"/>
</dbReference>
<feature type="signal peptide" evidence="1">
    <location>
        <begin position="1"/>
        <end position="29"/>
    </location>
</feature>
<dbReference type="RefSeq" id="WP_180046724.1">
    <property type="nucleotide sequence ID" value="NZ_CP048659.1"/>
</dbReference>
<evidence type="ECO:0000256" key="1">
    <source>
        <dbReference type="SAM" id="SignalP"/>
    </source>
</evidence>
<organism evidence="2 3">
    <name type="scientific">Acinetobacter piscicola</name>
    <dbReference type="NCBI Taxonomy" id="2006115"/>
    <lineage>
        <taxon>Bacteria</taxon>
        <taxon>Pseudomonadati</taxon>
        <taxon>Pseudomonadota</taxon>
        <taxon>Gammaproteobacteria</taxon>
        <taxon>Moraxellales</taxon>
        <taxon>Moraxellaceae</taxon>
        <taxon>Acinetobacter</taxon>
    </lineage>
</organism>
<accession>A0A7S7AGT9</accession>
<dbReference type="AlphaFoldDB" id="A0A7S7AGT9"/>
<reference evidence="2 3" key="1">
    <citation type="submission" date="2020-02" db="EMBL/GenBank/DDBJ databases">
        <title>Tigecycline-resistant Acinetobacter species from pigs and migratory birds.</title>
        <authorList>
            <person name="Chen C."/>
            <person name="Sun J."/>
            <person name="Liao X.-P."/>
            <person name="Liu Y.-H."/>
        </authorList>
    </citation>
    <scope>NUCLEOTIDE SEQUENCE [LARGE SCALE GENOMIC DNA]</scope>
    <source>
        <strain evidence="2 3">YH12207_T</strain>
    </source>
</reference>
<name>A0A7S7AGT9_9GAMM</name>
<keyword evidence="1" id="KW-0732">Signal</keyword>
<protein>
    <submittedName>
        <fullName evidence="2">Uncharacterized protein</fullName>
    </submittedName>
</protein>
<evidence type="ECO:0000313" key="2">
    <source>
        <dbReference type="EMBL" id="QOW45246.1"/>
    </source>
</evidence>
<sequence>MTKLGYTVNLKKTVLASLLGLGLSQSCFALEALTDESLSEATGEGVAFLPENFKMVFQKAEDNVANPQASWGDRTKDTGLIRIIPVGPLTSVATNAGAKKADIFLYGLALSQNDNNVTTRFSNVGVSSGTEKNPWILSVDTKNVPNFAGTSKDLSYLQLEAPLAQVGIQPLNTQTIKLGLWGDIFARNQTTAGSTSAVNPDTGAPIDSKGLEEKLRVQMIANGLLLEGSQIRLFQTLDGATTGTGGLSSTYNNTLGAGLLLRLNTHFNADGGTWADKVLRISTRETTGAAKDLKTPAIDGGAAAVFDTNEGLYIYSPNINLVLGSIYQPLIIDTPDGKNLSLELTRIPNQAAVYNKIYTDYGNLDSTTYTGSTCNVRYCGTTVSIGGTNYQGTTATHSSISIGKVAFSNNDRIMNADKASTTSGIVMKGTGADVNLGSAVIDGLLIQHFKMTTTGL</sequence>
<proteinExistence type="predicted"/>
<keyword evidence="3" id="KW-1185">Reference proteome</keyword>